<organism evidence="2 3">
    <name type="scientific">Streptomyces achromogenes</name>
    <dbReference type="NCBI Taxonomy" id="67255"/>
    <lineage>
        <taxon>Bacteria</taxon>
        <taxon>Bacillati</taxon>
        <taxon>Actinomycetota</taxon>
        <taxon>Actinomycetes</taxon>
        <taxon>Kitasatosporales</taxon>
        <taxon>Streptomycetaceae</taxon>
        <taxon>Streptomyces</taxon>
    </lineage>
</organism>
<dbReference type="Proteomes" id="UP001622557">
    <property type="component" value="Chromosome"/>
</dbReference>
<evidence type="ECO:0000313" key="2">
    <source>
        <dbReference type="EMBL" id="WTQ85673.1"/>
    </source>
</evidence>
<name>A0ABZ1L075_STRAH</name>
<evidence type="ECO:0000313" key="3">
    <source>
        <dbReference type="Proteomes" id="UP001622557"/>
    </source>
</evidence>
<sequence>MKARGISDGPLAVLDAGPSGLIAHLADGRPRACPADDLHGLLAWAVNTPLGAAPVRREALPPAPLLVLTSTARARLALPADLPDTPARHPRSNHPLLQQVRAIGWQTDADGLGPWTRLHPSTGDPACDSIRLAATDWGALHHDAWNLPEQLTPGELAATLGQYTALVRTPLGPPGACGHQLMRDLRPPAHRHAVTGALLSVGVRGALTMPVDPAPCEAPPGHQLASHRSERDALADTDIDWWRHPAPDEADRAYVVCLAVNLLHLAGSNEIRVTDGPTHHVHHPPFDPKRPGSWLIDLSAVPSHPMLPPAFAGTGLAWHTTPAVAYAALRVGAAQLKPVQGWLRSGPTGPYLAPWYDHLRLARLAVLERLGINATMEPPDLLAALADLPEADSLQRALLHALHATAQDAFTALAQPPTQPDQAALTTWPTPKEPTWRPDLRAAVIANVRANLHRKLARTSRSGYFPLAVAGDHIVYATRTPHLTEITDTPCSDFRIGISPGHVRPIAVRPLHWYTARCAEGTNPAQLLKDTCPSW</sequence>
<dbReference type="EMBL" id="CP108164">
    <property type="protein sequence ID" value="WTQ78825.1"/>
    <property type="molecule type" value="Genomic_DNA"/>
</dbReference>
<protein>
    <submittedName>
        <fullName evidence="2">Uncharacterized protein</fullName>
    </submittedName>
</protein>
<proteinExistence type="predicted"/>
<gene>
    <name evidence="1" type="ORF">OG350_00210</name>
    <name evidence="2" type="ORF">OG350_37790</name>
</gene>
<keyword evidence="3" id="KW-1185">Reference proteome</keyword>
<dbReference type="EMBL" id="CP108164">
    <property type="protein sequence ID" value="WTQ85673.1"/>
    <property type="molecule type" value="Genomic_DNA"/>
</dbReference>
<reference evidence="2 3" key="1">
    <citation type="submission" date="2022-10" db="EMBL/GenBank/DDBJ databases">
        <title>The complete genomes of actinobacterial strains from the NBC collection.</title>
        <authorList>
            <person name="Joergensen T.S."/>
            <person name="Alvarez Arevalo M."/>
            <person name="Sterndorff E.B."/>
            <person name="Faurdal D."/>
            <person name="Vuksanovic O."/>
            <person name="Mourched A.-S."/>
            <person name="Charusanti P."/>
            <person name="Shaw S."/>
            <person name="Blin K."/>
            <person name="Weber T."/>
        </authorList>
    </citation>
    <scope>NUCLEOTIDE SEQUENCE [LARGE SCALE GENOMIC DNA]</scope>
    <source>
        <strain evidence="2 3">NBC_00156</strain>
    </source>
</reference>
<accession>A0ABZ1L075</accession>
<evidence type="ECO:0000313" key="1">
    <source>
        <dbReference type="EMBL" id="WTQ78825.1"/>
    </source>
</evidence>